<gene>
    <name evidence="4" type="ORF">VTJ83DRAFT_6905</name>
</gene>
<keyword evidence="5" id="KW-1185">Reference proteome</keyword>
<dbReference type="EC" id="2.3.1.4" evidence="1"/>
<feature type="compositionally biased region" description="Basic and acidic residues" evidence="2">
    <location>
        <begin position="174"/>
        <end position="183"/>
    </location>
</feature>
<sequence length="311" mass="33371">MASSSGTPFISLLEPTPLAWDKTLPPGSQPNLDAIPRTFVDAMTVRTEVFVREQGIPQENEFDADDARSAHWVLYASVHQTVSPAVADPATGDVVRPRRSETRSVPIGTVRLVPFPHPPHPRPGGVYVDGELVGSADGGGDGQDSQRDPAAAAAAAAAGSGASTTSAGLPSFQPDRRTTYHDGREPYVKIGRLAVLKSFRGRGIAAQLIRTAVDWMRKHPRYFDPSPSKAGFERLGMEEGSASSAGGAGEVGGQPPRWEGLVCCHAQETVVKVYEKCGFKVDEGMGRWMEEGIWHVGMFLRVEVEKDGLDV</sequence>
<dbReference type="CDD" id="cd04301">
    <property type="entry name" value="NAT_SF"/>
    <property type="match status" value="1"/>
</dbReference>
<dbReference type="Gene3D" id="3.40.630.30">
    <property type="match status" value="1"/>
</dbReference>
<dbReference type="InterPro" id="IPR039143">
    <property type="entry name" value="GNPNAT1-like"/>
</dbReference>
<dbReference type="InterPro" id="IPR000182">
    <property type="entry name" value="GNAT_dom"/>
</dbReference>
<keyword evidence="1" id="KW-0808">Transferase</keyword>
<dbReference type="SUPFAM" id="SSF55729">
    <property type="entry name" value="Acyl-CoA N-acyltransferases (Nat)"/>
    <property type="match status" value="1"/>
</dbReference>
<dbReference type="PROSITE" id="PS51186">
    <property type="entry name" value="GNAT"/>
    <property type="match status" value="1"/>
</dbReference>
<comment type="catalytic activity">
    <reaction evidence="1">
        <text>D-glucosamine 6-phosphate + acetyl-CoA = N-acetyl-D-glucosamine 6-phosphate + CoA + H(+)</text>
        <dbReference type="Rhea" id="RHEA:10292"/>
        <dbReference type="ChEBI" id="CHEBI:15378"/>
        <dbReference type="ChEBI" id="CHEBI:57287"/>
        <dbReference type="ChEBI" id="CHEBI:57288"/>
        <dbReference type="ChEBI" id="CHEBI:57513"/>
        <dbReference type="ChEBI" id="CHEBI:58725"/>
        <dbReference type="EC" id="2.3.1.4"/>
    </reaction>
</comment>
<proteinExistence type="inferred from homology"/>
<feature type="compositionally biased region" description="Low complexity" evidence="2">
    <location>
        <begin position="150"/>
        <end position="168"/>
    </location>
</feature>
<reference evidence="4 5" key="1">
    <citation type="journal article" date="2024" name="Commun. Biol.">
        <title>Comparative genomic analysis of thermophilic fungi reveals convergent evolutionary adaptations and gene losses.</title>
        <authorList>
            <person name="Steindorff A.S."/>
            <person name="Aguilar-Pontes M.V."/>
            <person name="Robinson A.J."/>
            <person name="Andreopoulos B."/>
            <person name="LaButti K."/>
            <person name="Kuo A."/>
            <person name="Mondo S."/>
            <person name="Riley R."/>
            <person name="Otillar R."/>
            <person name="Haridas S."/>
            <person name="Lipzen A."/>
            <person name="Grimwood J."/>
            <person name="Schmutz J."/>
            <person name="Clum A."/>
            <person name="Reid I.D."/>
            <person name="Moisan M.C."/>
            <person name="Butler G."/>
            <person name="Nguyen T.T.M."/>
            <person name="Dewar K."/>
            <person name="Conant G."/>
            <person name="Drula E."/>
            <person name="Henrissat B."/>
            <person name="Hansel C."/>
            <person name="Singer S."/>
            <person name="Hutchinson M.I."/>
            <person name="de Vries R.P."/>
            <person name="Natvig D.O."/>
            <person name="Powell A.J."/>
            <person name="Tsang A."/>
            <person name="Grigoriev I.V."/>
        </authorList>
    </citation>
    <scope>NUCLEOTIDE SEQUENCE [LARGE SCALE GENOMIC DNA]</scope>
    <source>
        <strain evidence="4 5">ATCC 22073</strain>
    </source>
</reference>
<evidence type="ECO:0000313" key="4">
    <source>
        <dbReference type="EMBL" id="KAL2265805.1"/>
    </source>
</evidence>
<comment type="similarity">
    <text evidence="1">Belongs to the acetyltransferase family. GNA1 subfamily.</text>
</comment>
<dbReference type="RefSeq" id="XP_070864532.1">
    <property type="nucleotide sequence ID" value="XM_071013668.1"/>
</dbReference>
<dbReference type="EMBL" id="JAZGUE010000006">
    <property type="protein sequence ID" value="KAL2265805.1"/>
    <property type="molecule type" value="Genomic_DNA"/>
</dbReference>
<dbReference type="PANTHER" id="PTHR13355:SF11">
    <property type="entry name" value="GLUCOSAMINE 6-PHOSPHATE N-ACETYLTRANSFERASE"/>
    <property type="match status" value="1"/>
</dbReference>
<protein>
    <recommendedName>
        <fullName evidence="1">Glucosamine 6-phosphate N-acetyltransferase</fullName>
        <ecNumber evidence="1">2.3.1.4</ecNumber>
    </recommendedName>
</protein>
<dbReference type="Proteomes" id="UP001600064">
    <property type="component" value="Unassembled WGS sequence"/>
</dbReference>
<accession>A0ABR4D657</accession>
<dbReference type="GeneID" id="98128312"/>
<feature type="region of interest" description="Disordered" evidence="2">
    <location>
        <begin position="130"/>
        <end position="183"/>
    </location>
</feature>
<evidence type="ECO:0000256" key="2">
    <source>
        <dbReference type="SAM" id="MobiDB-lite"/>
    </source>
</evidence>
<comment type="pathway">
    <text evidence="1">Nucleotide-sugar biosynthesis; UDP-N-acetyl-alpha-D-glucosamine biosynthesis; N-acetyl-alpha-D-glucosamine 1-phosphate from alpha-D-glucosamine 6-phosphate (route I): step 1/2.</text>
</comment>
<keyword evidence="1" id="KW-0012">Acyltransferase</keyword>
<evidence type="ECO:0000259" key="3">
    <source>
        <dbReference type="PROSITE" id="PS51186"/>
    </source>
</evidence>
<feature type="domain" description="N-acetyltransferase" evidence="3">
    <location>
        <begin position="84"/>
        <end position="303"/>
    </location>
</feature>
<name>A0ABR4D657_9PEZI</name>
<dbReference type="PANTHER" id="PTHR13355">
    <property type="entry name" value="GLUCOSAMINE 6-PHOSPHATE N-ACETYLTRANSFERASE"/>
    <property type="match status" value="1"/>
</dbReference>
<comment type="caution">
    <text evidence="4">The sequence shown here is derived from an EMBL/GenBank/DDBJ whole genome shotgun (WGS) entry which is preliminary data.</text>
</comment>
<organism evidence="4 5">
    <name type="scientific">Remersonia thermophila</name>
    <dbReference type="NCBI Taxonomy" id="72144"/>
    <lineage>
        <taxon>Eukaryota</taxon>
        <taxon>Fungi</taxon>
        <taxon>Dikarya</taxon>
        <taxon>Ascomycota</taxon>
        <taxon>Pezizomycotina</taxon>
        <taxon>Sordariomycetes</taxon>
        <taxon>Sordariomycetidae</taxon>
        <taxon>Sordariales</taxon>
        <taxon>Sordariales incertae sedis</taxon>
        <taxon>Remersonia</taxon>
    </lineage>
</organism>
<evidence type="ECO:0000256" key="1">
    <source>
        <dbReference type="RuleBase" id="RU365086"/>
    </source>
</evidence>
<dbReference type="Pfam" id="PF00583">
    <property type="entry name" value="Acetyltransf_1"/>
    <property type="match status" value="1"/>
</dbReference>
<evidence type="ECO:0000313" key="5">
    <source>
        <dbReference type="Proteomes" id="UP001600064"/>
    </source>
</evidence>
<dbReference type="InterPro" id="IPR016181">
    <property type="entry name" value="Acyl_CoA_acyltransferase"/>
</dbReference>